<dbReference type="Proteomes" id="UP001224775">
    <property type="component" value="Unassembled WGS sequence"/>
</dbReference>
<reference evidence="1" key="1">
    <citation type="submission" date="2023-06" db="EMBL/GenBank/DDBJ databases">
        <title>Survivors Of The Sea: Transcriptome response of Skeletonema marinoi to long-term dormancy.</title>
        <authorList>
            <person name="Pinder M.I.M."/>
            <person name="Kourtchenko O."/>
            <person name="Robertson E.K."/>
            <person name="Larsson T."/>
            <person name="Maumus F."/>
            <person name="Osuna-Cruz C.M."/>
            <person name="Vancaester E."/>
            <person name="Stenow R."/>
            <person name="Vandepoele K."/>
            <person name="Ploug H."/>
            <person name="Bruchert V."/>
            <person name="Godhe A."/>
            <person name="Topel M."/>
        </authorList>
    </citation>
    <scope>NUCLEOTIDE SEQUENCE</scope>
    <source>
        <strain evidence="1">R05AC</strain>
    </source>
</reference>
<gene>
    <name evidence="1" type="ORF">QTG54_009626</name>
</gene>
<organism evidence="1 2">
    <name type="scientific">Skeletonema marinoi</name>
    <dbReference type="NCBI Taxonomy" id="267567"/>
    <lineage>
        <taxon>Eukaryota</taxon>
        <taxon>Sar</taxon>
        <taxon>Stramenopiles</taxon>
        <taxon>Ochrophyta</taxon>
        <taxon>Bacillariophyta</taxon>
        <taxon>Coscinodiscophyceae</taxon>
        <taxon>Thalassiosirophycidae</taxon>
        <taxon>Thalassiosirales</taxon>
        <taxon>Skeletonemataceae</taxon>
        <taxon>Skeletonema</taxon>
        <taxon>Skeletonema marinoi-dohrnii complex</taxon>
    </lineage>
</organism>
<sequence length="109" mass="11603">MVSSSGGTLEYVTGVELGDFSEPTVTVLSSMGDYGANETDIATPIDVDSENSFTLVGLETTTTSTTPVDVDPKANETNLTLIDDDIAVTNANEVQQPTQQLSRTIQQRM</sequence>
<keyword evidence="2" id="KW-1185">Reference proteome</keyword>
<evidence type="ECO:0000313" key="2">
    <source>
        <dbReference type="Proteomes" id="UP001224775"/>
    </source>
</evidence>
<proteinExistence type="predicted"/>
<accession>A0AAD8Y6C7</accession>
<protein>
    <submittedName>
        <fullName evidence="1">Uncharacterized protein</fullName>
    </submittedName>
</protein>
<comment type="caution">
    <text evidence="1">The sequence shown here is derived from an EMBL/GenBank/DDBJ whole genome shotgun (WGS) entry which is preliminary data.</text>
</comment>
<dbReference type="AlphaFoldDB" id="A0AAD8Y6C7"/>
<dbReference type="EMBL" id="JATAAI010000017">
    <property type="protein sequence ID" value="KAK1739867.1"/>
    <property type="molecule type" value="Genomic_DNA"/>
</dbReference>
<evidence type="ECO:0000313" key="1">
    <source>
        <dbReference type="EMBL" id="KAK1739867.1"/>
    </source>
</evidence>
<name>A0AAD8Y6C7_9STRA</name>